<dbReference type="Gene3D" id="3.40.630.30">
    <property type="match status" value="1"/>
</dbReference>
<keyword evidence="2" id="KW-0808">Transferase</keyword>
<accession>A0A7C3PJ90</accession>
<dbReference type="InterPro" id="IPR000182">
    <property type="entry name" value="GNAT_dom"/>
</dbReference>
<dbReference type="GO" id="GO:0016747">
    <property type="term" value="F:acyltransferase activity, transferring groups other than amino-acyl groups"/>
    <property type="evidence" value="ECO:0007669"/>
    <property type="project" value="InterPro"/>
</dbReference>
<dbReference type="SUPFAM" id="SSF55729">
    <property type="entry name" value="Acyl-CoA N-acyltransferases (Nat)"/>
    <property type="match status" value="1"/>
</dbReference>
<dbReference type="EMBL" id="DSRU01000389">
    <property type="protein sequence ID" value="HFN01236.1"/>
    <property type="molecule type" value="Genomic_DNA"/>
</dbReference>
<evidence type="ECO:0000313" key="2">
    <source>
        <dbReference type="EMBL" id="HFN01236.1"/>
    </source>
</evidence>
<feature type="domain" description="N-acetyltransferase" evidence="1">
    <location>
        <begin position="1"/>
        <end position="134"/>
    </location>
</feature>
<sequence length="149" mass="17939">MMELYQYDFSEFENTDLNEHGYFGYQYLDYYWVEADRHPYLVRVNGKLAGFVLVNQYTYLPGSQYSVAEFFILRKYRKQGIGRQVAFHVFDLFCGRWEIHQVYTNSVAQQFWRDVIGTYTENNYTETVMEDKDWRGIVQCFDNTAKLKS</sequence>
<dbReference type="Pfam" id="PF00583">
    <property type="entry name" value="Acetyltransf_1"/>
    <property type="match status" value="1"/>
</dbReference>
<gene>
    <name evidence="2" type="ORF">ENR64_26500</name>
</gene>
<organism evidence="2">
    <name type="scientific">Oscillatoriales cyanobacterium SpSt-418</name>
    <dbReference type="NCBI Taxonomy" id="2282169"/>
    <lineage>
        <taxon>Bacteria</taxon>
        <taxon>Bacillati</taxon>
        <taxon>Cyanobacteriota</taxon>
        <taxon>Cyanophyceae</taxon>
        <taxon>Oscillatoriophycideae</taxon>
        <taxon>Oscillatoriales</taxon>
    </lineage>
</organism>
<evidence type="ECO:0000259" key="1">
    <source>
        <dbReference type="PROSITE" id="PS51186"/>
    </source>
</evidence>
<comment type="caution">
    <text evidence="2">The sequence shown here is derived from an EMBL/GenBank/DDBJ whole genome shotgun (WGS) entry which is preliminary data.</text>
</comment>
<protein>
    <submittedName>
        <fullName evidence="2">GNAT family N-acetyltransferase</fullName>
    </submittedName>
</protein>
<proteinExistence type="predicted"/>
<dbReference type="PROSITE" id="PS51186">
    <property type="entry name" value="GNAT"/>
    <property type="match status" value="1"/>
</dbReference>
<reference evidence="2" key="1">
    <citation type="journal article" date="2020" name="mSystems">
        <title>Genome- and Community-Level Interaction Insights into Carbon Utilization and Element Cycling Functions of Hydrothermarchaeota in Hydrothermal Sediment.</title>
        <authorList>
            <person name="Zhou Z."/>
            <person name="Liu Y."/>
            <person name="Xu W."/>
            <person name="Pan J."/>
            <person name="Luo Z.H."/>
            <person name="Li M."/>
        </authorList>
    </citation>
    <scope>NUCLEOTIDE SEQUENCE [LARGE SCALE GENOMIC DNA]</scope>
    <source>
        <strain evidence="2">SpSt-418</strain>
    </source>
</reference>
<dbReference type="AlphaFoldDB" id="A0A7C3PJ90"/>
<name>A0A7C3PJ90_9CYAN</name>
<dbReference type="InterPro" id="IPR016181">
    <property type="entry name" value="Acyl_CoA_acyltransferase"/>
</dbReference>
<dbReference type="CDD" id="cd04301">
    <property type="entry name" value="NAT_SF"/>
    <property type="match status" value="1"/>
</dbReference>